<feature type="compositionally biased region" description="Acidic residues" evidence="1">
    <location>
        <begin position="1627"/>
        <end position="1636"/>
    </location>
</feature>
<feature type="region of interest" description="Disordered" evidence="1">
    <location>
        <begin position="447"/>
        <end position="483"/>
    </location>
</feature>
<feature type="compositionally biased region" description="Basic and acidic residues" evidence="1">
    <location>
        <begin position="1490"/>
        <end position="1504"/>
    </location>
</feature>
<evidence type="ECO:0000256" key="1">
    <source>
        <dbReference type="SAM" id="MobiDB-lite"/>
    </source>
</evidence>
<comment type="caution">
    <text evidence="2">The sequence shown here is derived from an EMBL/GenBank/DDBJ whole genome shotgun (WGS) entry which is preliminary data.</text>
</comment>
<feature type="region of interest" description="Disordered" evidence="1">
    <location>
        <begin position="1"/>
        <end position="41"/>
    </location>
</feature>
<dbReference type="OrthoDB" id="3946610at2759"/>
<sequence>MAPAEKRARSPTPPTDSDATEIVDRGHPTTRPKKRGRKTEELDPELKCTVCQKPIPIIDGRQLRHKHSEQEGLWTCRSCYDKKPKPGRKCCDCGTTTASYWNIKKSADPTQENLWMCRRCYSKMPKKKCCDCSTTSSSSWHRKQGEHPEQENTWMCKPCWNKMPKSGKICCECGITTSASWRRKPSDQTEQGNHTEQEDLWLCISCWNKTPKPGKTCFDCGITSALKWLRKKGGSEKEYVCGKCYGKVHKAPQRTMICVDCEATIIPPSKWFYKKGRVEEGIICSKCYNEPPAAEEARRCAECNTPIVPPLRSYNKGRTEEGIVVCSNCYVGGIKQCVECEAMIIPPSAGYRRKGSLEGALVCSKCYDVELPEVMVTVPAGVARPASDKKQPTPSKVCVQCSRSTSVKWHKSKGVGTRDMAEHAEVVGETSNEYLCYTCYSEEASRERKEQGAQRTARRSRPQRPSHLLEFPPQETVPSDCRDRQSIASVYESREAEELHKVTSAIRALTYRGMMVLRVPSEKLAALNVGNLSAVEAPAAIQRAQQEVPFQALAAILNKPPKADRDYVFELGTYQTKSGKQWFRFGVRQPARLPSAGAVVHSAQGAAKSKYRCIGTTPATSYDAATAERIGQKATELLIRWPGTIDSISQRYISSGRAMLGPPVGQMMLACLERIELRAMAGRLRLDSPAREGRAWKLTAAMVDPDTAQFYKGTCILPDILAPSVDFSMPPNLEFRKGSSHDVYKVIPTHGGKNEDHESGLPDDEDLTDAQRRNALQAEKTLRCIAAHVFRTVFVRPSDFEVFCKSWVNAYTQRARLKSPLFICVVDKPRGSVRLEPKTAILERLSGKLPTLRISSRNVSRILMVCDAINQTFHAQGDIKLAWLAGAEAQQAAQQAIVNGDLPVNQCQCDSADSQVTMHYCGSCCASDFCVFMHKSIFAFKICRACYKKEQLDKDQLMGKILHHLVGHDDRDGAVDHLRTFLTDEALPGGSNQVTWLDYLSSSRRRFVGEAPRHDPSHPSVDSAFPYDRTSHGTIHDHATANLRLTTLAINFAKHVHLPGVLQVIKEYVMQVQTMTLPQDAPVPTRGEFDQLKTRLTQQVANFRKLRMKTPYTRASRRMLDPSDDYLVAVRRQWISGKLFEADKAFTAPWNKVSFLNRFVSKELPATAKPRMEALFKQLEAEFDITLIKAPDGCPIICHPEASPEWSWDVSYAFFTDRLDRMTHSCNQYDQTLDTALTLFIECVFQICVTQWEDPKEKTQDTTKLYTREDKVAMKRKYSNSLHLPMVLDMFDPLCMAVAHYWHGMRMFSGWPSDAENLADRREDQNNLIFEPRIVNFLKASFAHNQHDTLRQLVLDINVPKEFYDPDLDLQAFDMPPGFEDSVTKEDVIAGMETHLTASTSQPFLDMDNDDDVDTEDDGFDFGDGGHGATEDDQQILYDEFLAVQMEFIEKWGEVSNVPKAEHVFDYLREAAEQEDHEAFKMRREELRKLEEHASEQRRSRTHDSASSSTSADQVHGARGASYYRTLRESVINTPRMVAEFFNLGTVAKRNGCYYIENKEGETAGAAFADVCVFVQDRALFFNTDGDGRTHDGRSSSHASSKASGAVRTEGEEEGRDGVIGQASGAEEQDEDGMEM</sequence>
<evidence type="ECO:0000313" key="2">
    <source>
        <dbReference type="EMBL" id="KAH7092973.1"/>
    </source>
</evidence>
<feature type="compositionally biased region" description="Low complexity" evidence="1">
    <location>
        <begin position="1596"/>
        <end position="1606"/>
    </location>
</feature>
<accession>A0A8K0W314</accession>
<dbReference type="EMBL" id="JAGMVJ010000002">
    <property type="protein sequence ID" value="KAH7092973.1"/>
    <property type="molecule type" value="Genomic_DNA"/>
</dbReference>
<organism evidence="2 3">
    <name type="scientific">Paraphoma chrysanthemicola</name>
    <dbReference type="NCBI Taxonomy" id="798071"/>
    <lineage>
        <taxon>Eukaryota</taxon>
        <taxon>Fungi</taxon>
        <taxon>Dikarya</taxon>
        <taxon>Ascomycota</taxon>
        <taxon>Pezizomycotina</taxon>
        <taxon>Dothideomycetes</taxon>
        <taxon>Pleosporomycetidae</taxon>
        <taxon>Pleosporales</taxon>
        <taxon>Pleosporineae</taxon>
        <taxon>Phaeosphaeriaceae</taxon>
        <taxon>Paraphoma</taxon>
    </lineage>
</organism>
<dbReference type="Proteomes" id="UP000813461">
    <property type="component" value="Unassembled WGS sequence"/>
</dbReference>
<name>A0A8K0W314_9PLEO</name>
<evidence type="ECO:0000313" key="3">
    <source>
        <dbReference type="Proteomes" id="UP000813461"/>
    </source>
</evidence>
<protein>
    <submittedName>
        <fullName evidence="2">Uncharacterized protein</fullName>
    </submittedName>
</protein>
<feature type="region of interest" description="Disordered" evidence="1">
    <location>
        <begin position="1588"/>
        <end position="1636"/>
    </location>
</feature>
<feature type="compositionally biased region" description="Basic residues" evidence="1">
    <location>
        <begin position="28"/>
        <end position="37"/>
    </location>
</feature>
<reference evidence="2" key="1">
    <citation type="journal article" date="2021" name="Nat. Commun.">
        <title>Genetic determinants of endophytism in the Arabidopsis root mycobiome.</title>
        <authorList>
            <person name="Mesny F."/>
            <person name="Miyauchi S."/>
            <person name="Thiergart T."/>
            <person name="Pickel B."/>
            <person name="Atanasova L."/>
            <person name="Karlsson M."/>
            <person name="Huettel B."/>
            <person name="Barry K.W."/>
            <person name="Haridas S."/>
            <person name="Chen C."/>
            <person name="Bauer D."/>
            <person name="Andreopoulos W."/>
            <person name="Pangilinan J."/>
            <person name="LaButti K."/>
            <person name="Riley R."/>
            <person name="Lipzen A."/>
            <person name="Clum A."/>
            <person name="Drula E."/>
            <person name="Henrissat B."/>
            <person name="Kohler A."/>
            <person name="Grigoriev I.V."/>
            <person name="Martin F.M."/>
            <person name="Hacquard S."/>
        </authorList>
    </citation>
    <scope>NUCLEOTIDE SEQUENCE</scope>
    <source>
        <strain evidence="2">MPI-SDFR-AT-0120</strain>
    </source>
</reference>
<keyword evidence="3" id="KW-1185">Reference proteome</keyword>
<gene>
    <name evidence="2" type="ORF">FB567DRAFT_544381</name>
</gene>
<feature type="region of interest" description="Disordered" evidence="1">
    <location>
        <begin position="1490"/>
        <end position="1518"/>
    </location>
</feature>
<proteinExistence type="predicted"/>